<dbReference type="EMBL" id="JMTB01000100">
    <property type="protein sequence ID" value="KFC03227.1"/>
    <property type="molecule type" value="Genomic_DNA"/>
</dbReference>
<dbReference type="OrthoDB" id="9779853at2"/>
<dbReference type="InterPro" id="IPR029058">
    <property type="entry name" value="AB_hydrolase_fold"/>
</dbReference>
<dbReference type="InterPro" id="IPR000639">
    <property type="entry name" value="Epox_hydrolase-like"/>
</dbReference>
<accession>A0A084ZZ32</accession>
<proteinExistence type="inferred from homology"/>
<dbReference type="PANTHER" id="PTHR43433:SF3">
    <property type="entry name" value="NON-HEME CHLOROPEROXIDASE"/>
    <property type="match status" value="1"/>
</dbReference>
<protein>
    <submittedName>
        <fullName evidence="3">Non-heme chloroperoxidase</fullName>
        <ecNumber evidence="3">1.11.1.10</ecNumber>
    </submittedName>
</protein>
<evidence type="ECO:0000313" key="3">
    <source>
        <dbReference type="EMBL" id="KFC03227.1"/>
    </source>
</evidence>
<keyword evidence="4" id="KW-1185">Reference proteome</keyword>
<comment type="similarity">
    <text evidence="1">Belongs to the AB hydrolase superfamily. Bacterial non-heme haloperoxidase / perhydrolase family.</text>
</comment>
<evidence type="ECO:0000313" key="4">
    <source>
        <dbReference type="Proteomes" id="UP000028630"/>
    </source>
</evidence>
<dbReference type="Pfam" id="PF00561">
    <property type="entry name" value="Abhydrolase_1"/>
    <property type="match status" value="1"/>
</dbReference>
<dbReference type="InterPro" id="IPR000073">
    <property type="entry name" value="AB_hydrolase_1"/>
</dbReference>
<dbReference type="PRINTS" id="PR00111">
    <property type="entry name" value="ABHYDROLASE"/>
</dbReference>
<dbReference type="AlphaFoldDB" id="A0A084ZZ32"/>
<dbReference type="eggNOG" id="COG2267">
    <property type="taxonomic scope" value="Bacteria"/>
</dbReference>
<dbReference type="Proteomes" id="UP000028630">
    <property type="component" value="Unassembled WGS sequence"/>
</dbReference>
<dbReference type="Gene3D" id="3.40.50.1820">
    <property type="entry name" value="alpha/beta hydrolase"/>
    <property type="match status" value="1"/>
</dbReference>
<dbReference type="GO" id="GO:0016691">
    <property type="term" value="F:chloride peroxidase activity"/>
    <property type="evidence" value="ECO:0007669"/>
    <property type="project" value="UniProtKB-EC"/>
</dbReference>
<comment type="caution">
    <text evidence="3">The sequence shown here is derived from an EMBL/GenBank/DDBJ whole genome shotgun (WGS) entry which is preliminary data.</text>
</comment>
<evidence type="ECO:0000256" key="1">
    <source>
        <dbReference type="ARBA" id="ARBA00038128"/>
    </source>
</evidence>
<dbReference type="PANTHER" id="PTHR43433">
    <property type="entry name" value="HYDROLASE, ALPHA/BETA FOLD FAMILY PROTEIN"/>
    <property type="match status" value="1"/>
</dbReference>
<dbReference type="FunFam" id="3.40.50.1820:FF:000205">
    <property type="entry name" value="Non-haem bromoperoxidase BPO-A2"/>
    <property type="match status" value="1"/>
</dbReference>
<keyword evidence="3" id="KW-0560">Oxidoreductase</keyword>
<dbReference type="PRINTS" id="PR00412">
    <property type="entry name" value="EPOXHYDRLASE"/>
</dbReference>
<sequence>MSSFDKLTLNDGSYLYFKDWGSGQPVVFSHGWPLTADAFEDQMLFLASKGYRVIAHDRRGHGRSAQPWDGHNMDQYADDLAQLTAHLNLKEAVHVGHSTGGGEVARYIGRHGTERVAKAVLIGAVTPIMIKTDFNPNGVPKEVFDGIREGVINDRGAFFYELTQAFYGYNRDGAKASEAVRQGFVSQGLQGSIKALYDCIKAFSETDLREDLRRMTIPTLVIHGDDDQIVPFETCGKVAAEILPDAELKVYKGGSHGICTTHKQQINEDLLAFLQR</sequence>
<organism evidence="3 4">
    <name type="scientific">Trabulsiella guamensis ATCC 49490</name>
    <dbReference type="NCBI Taxonomy" id="1005994"/>
    <lineage>
        <taxon>Bacteria</taxon>
        <taxon>Pseudomonadati</taxon>
        <taxon>Pseudomonadota</taxon>
        <taxon>Gammaproteobacteria</taxon>
        <taxon>Enterobacterales</taxon>
        <taxon>Enterobacteriaceae</taxon>
        <taxon>Trabulsiella</taxon>
    </lineage>
</organism>
<dbReference type="InterPro" id="IPR050471">
    <property type="entry name" value="AB_hydrolase"/>
</dbReference>
<dbReference type="SUPFAM" id="SSF53474">
    <property type="entry name" value="alpha/beta-Hydrolases"/>
    <property type="match status" value="1"/>
</dbReference>
<dbReference type="EC" id="1.11.1.10" evidence="3"/>
<reference evidence="4" key="1">
    <citation type="submission" date="2014-05" db="EMBL/GenBank/DDBJ databases">
        <title>ATOL: Assembling a taxonomically balanced genome-scale reconstruction of the evolutionary history of the Enterobacteriaceae.</title>
        <authorList>
            <person name="Plunkett G. III"/>
            <person name="Neeno-Eckwall E.C."/>
            <person name="Glasner J.D."/>
            <person name="Perna N.T."/>
        </authorList>
    </citation>
    <scope>NUCLEOTIDE SEQUENCE [LARGE SCALE GENOMIC DNA]</scope>
    <source>
        <strain evidence="4">ATCC 49490</strain>
    </source>
</reference>
<name>A0A084ZZ32_9ENTR</name>
<keyword evidence="3" id="KW-0575">Peroxidase</keyword>
<evidence type="ECO:0000259" key="2">
    <source>
        <dbReference type="Pfam" id="PF00561"/>
    </source>
</evidence>
<gene>
    <name evidence="3" type="primary">cpo</name>
    <name evidence="3" type="ORF">GTGU_03345</name>
</gene>
<feature type="domain" description="AB hydrolase-1" evidence="2">
    <location>
        <begin position="25"/>
        <end position="259"/>
    </location>
</feature>
<dbReference type="RefSeq" id="WP_038159453.1">
    <property type="nucleotide sequence ID" value="NZ_JMTB01000100.1"/>
</dbReference>